<evidence type="ECO:0000256" key="8">
    <source>
        <dbReference type="ARBA" id="ARBA00023315"/>
    </source>
</evidence>
<keyword evidence="13" id="KW-1185">Reference proteome</keyword>
<evidence type="ECO:0000256" key="10">
    <source>
        <dbReference type="PIRSR" id="PIRSR000439-1"/>
    </source>
</evidence>
<keyword evidence="3 9" id="KW-0808">Transferase</keyword>
<name>A0AAW1MMC4_POPJA</name>
<dbReference type="EMBL" id="JASPKY010000035">
    <property type="protein sequence ID" value="KAK9746954.1"/>
    <property type="molecule type" value="Genomic_DNA"/>
</dbReference>
<proteinExistence type="inferred from homology"/>
<gene>
    <name evidence="12" type="ORF">QE152_g5668</name>
</gene>
<dbReference type="Proteomes" id="UP001458880">
    <property type="component" value="Unassembled WGS sequence"/>
</dbReference>
<accession>A0AAW1MMC4</accession>
<reference evidence="12 13" key="1">
    <citation type="journal article" date="2024" name="BMC Genomics">
        <title>De novo assembly and annotation of Popillia japonica's genome with initial clues to its potential as an invasive pest.</title>
        <authorList>
            <person name="Cucini C."/>
            <person name="Boschi S."/>
            <person name="Funari R."/>
            <person name="Cardaioli E."/>
            <person name="Iannotti N."/>
            <person name="Marturano G."/>
            <person name="Paoli F."/>
            <person name="Bruttini M."/>
            <person name="Carapelli A."/>
            <person name="Frati F."/>
            <person name="Nardi F."/>
        </authorList>
    </citation>
    <scope>NUCLEOTIDE SEQUENCE [LARGE SCALE GENOMIC DNA]</scope>
    <source>
        <strain evidence="12">DMR45628</strain>
    </source>
</reference>
<dbReference type="GO" id="GO:0008374">
    <property type="term" value="F:O-acyltransferase activity"/>
    <property type="evidence" value="ECO:0007669"/>
    <property type="project" value="InterPro"/>
</dbReference>
<keyword evidence="5 9" id="KW-0256">Endoplasmic reticulum</keyword>
<organism evidence="12 13">
    <name type="scientific">Popillia japonica</name>
    <name type="common">Japanese beetle</name>
    <dbReference type="NCBI Taxonomy" id="7064"/>
    <lineage>
        <taxon>Eukaryota</taxon>
        <taxon>Metazoa</taxon>
        <taxon>Ecdysozoa</taxon>
        <taxon>Arthropoda</taxon>
        <taxon>Hexapoda</taxon>
        <taxon>Insecta</taxon>
        <taxon>Pterygota</taxon>
        <taxon>Neoptera</taxon>
        <taxon>Endopterygota</taxon>
        <taxon>Coleoptera</taxon>
        <taxon>Polyphaga</taxon>
        <taxon>Scarabaeiformia</taxon>
        <taxon>Scarabaeidae</taxon>
        <taxon>Rutelinae</taxon>
        <taxon>Popillia</taxon>
    </lineage>
</organism>
<evidence type="ECO:0000256" key="7">
    <source>
        <dbReference type="ARBA" id="ARBA00023136"/>
    </source>
</evidence>
<dbReference type="GO" id="GO:0005789">
    <property type="term" value="C:endoplasmic reticulum membrane"/>
    <property type="evidence" value="ECO:0007669"/>
    <property type="project" value="UniProtKB-SubCell"/>
</dbReference>
<evidence type="ECO:0000256" key="4">
    <source>
        <dbReference type="ARBA" id="ARBA00022692"/>
    </source>
</evidence>
<dbReference type="Pfam" id="PF03062">
    <property type="entry name" value="MBOAT"/>
    <property type="match status" value="1"/>
</dbReference>
<keyword evidence="8 9" id="KW-0012">Acyltransferase</keyword>
<feature type="transmembrane region" description="Helical" evidence="11">
    <location>
        <begin position="42"/>
        <end position="60"/>
    </location>
</feature>
<evidence type="ECO:0000256" key="6">
    <source>
        <dbReference type="ARBA" id="ARBA00022989"/>
    </source>
</evidence>
<sequence length="424" mass="50193">MKSVDHKTKNGTNELQAKVFTERESLLTELLELKHFKILKHIFLAILFGFVATDLVKALAGKSHAHFGLKLIKTGFNNFHYGVVCWLVQFGINLLTYKFFKIWALKRIEYGPKDLLTKLWDTLFIVICILYYISAVFLFPVLWADMNLGIATLFAVLMENVRLLMKSHAFIRSNVPDVLKHKQHSDEHLDLPTLKHYLYFSFAPTLLYRKEYPRTETRNLKRALLHFLDVLGIIWLESYIYEIFFLHSFANFGKGEVDWMHVAVIVTQNAIAGGLIMLVNFYLILHAWCNCFADLMRFADKRFYEDWWTSTNYSVYFRSWNIVVHDWLYEYIYKDFYYYIIPKNKIFARFIVFLLSALIHEQIIGFAVGHFLPILFVLFFCFGAIFNSLRTKHPAFYRQLNTSQEPTVRPSIKTDYRLYQDFLL</sequence>
<keyword evidence="4 11" id="KW-0812">Transmembrane</keyword>
<evidence type="ECO:0000256" key="9">
    <source>
        <dbReference type="PIRNR" id="PIRNR000439"/>
    </source>
</evidence>
<comment type="subcellular location">
    <subcellularLocation>
        <location evidence="1 9">Endoplasmic reticulum membrane</location>
        <topology evidence="1 9">Multi-pass membrane protein</topology>
    </subcellularLocation>
</comment>
<evidence type="ECO:0000313" key="12">
    <source>
        <dbReference type="EMBL" id="KAK9746954.1"/>
    </source>
</evidence>
<evidence type="ECO:0000256" key="11">
    <source>
        <dbReference type="SAM" id="Phobius"/>
    </source>
</evidence>
<dbReference type="PANTHER" id="PTHR10408">
    <property type="entry name" value="STEROL O-ACYLTRANSFERASE"/>
    <property type="match status" value="1"/>
</dbReference>
<evidence type="ECO:0000256" key="5">
    <source>
        <dbReference type="ARBA" id="ARBA00022824"/>
    </source>
</evidence>
<comment type="similarity">
    <text evidence="2 9">Belongs to the membrane-bound acyltransferase family. Sterol o-acyltransferase subfamily.</text>
</comment>
<evidence type="ECO:0000313" key="13">
    <source>
        <dbReference type="Proteomes" id="UP001458880"/>
    </source>
</evidence>
<evidence type="ECO:0000256" key="1">
    <source>
        <dbReference type="ARBA" id="ARBA00004477"/>
    </source>
</evidence>
<evidence type="ECO:0000256" key="2">
    <source>
        <dbReference type="ARBA" id="ARBA00009010"/>
    </source>
</evidence>
<comment type="caution">
    <text evidence="12">The sequence shown here is derived from an EMBL/GenBank/DDBJ whole genome shotgun (WGS) entry which is preliminary data.</text>
</comment>
<feature type="transmembrane region" description="Helical" evidence="11">
    <location>
        <begin position="224"/>
        <end position="250"/>
    </location>
</feature>
<dbReference type="InterPro" id="IPR004299">
    <property type="entry name" value="MBOAT_fam"/>
</dbReference>
<feature type="transmembrane region" description="Helical" evidence="11">
    <location>
        <begin position="370"/>
        <end position="389"/>
    </location>
</feature>
<evidence type="ECO:0000256" key="3">
    <source>
        <dbReference type="ARBA" id="ARBA00022679"/>
    </source>
</evidence>
<feature type="transmembrane region" description="Helical" evidence="11">
    <location>
        <begin position="270"/>
        <end position="293"/>
    </location>
</feature>
<feature type="active site" evidence="10">
    <location>
        <position position="360"/>
    </location>
</feature>
<keyword evidence="6 11" id="KW-1133">Transmembrane helix</keyword>
<dbReference type="PANTHER" id="PTHR10408:SF8">
    <property type="entry name" value="O-ACYLTRANSFERASE"/>
    <property type="match status" value="1"/>
</dbReference>
<feature type="transmembrane region" description="Helical" evidence="11">
    <location>
        <begin position="120"/>
        <end position="142"/>
    </location>
</feature>
<keyword evidence="7 9" id="KW-0472">Membrane</keyword>
<dbReference type="AlphaFoldDB" id="A0AAW1MMC4"/>
<dbReference type="PIRSF" id="PIRSF000439">
    <property type="entry name" value="Oat_ACAT_DAG_ARE"/>
    <property type="match status" value="1"/>
</dbReference>
<feature type="transmembrane region" description="Helical" evidence="11">
    <location>
        <begin position="148"/>
        <end position="165"/>
    </location>
</feature>
<feature type="transmembrane region" description="Helical" evidence="11">
    <location>
        <begin position="80"/>
        <end position="100"/>
    </location>
</feature>
<protein>
    <recommendedName>
        <fullName evidence="9">O-acyltransferase</fullName>
    </recommendedName>
</protein>
<dbReference type="GO" id="GO:0008203">
    <property type="term" value="P:cholesterol metabolic process"/>
    <property type="evidence" value="ECO:0007669"/>
    <property type="project" value="TreeGrafter"/>
</dbReference>
<dbReference type="InterPro" id="IPR014371">
    <property type="entry name" value="Oat_ACAT_DAG_ARE"/>
</dbReference>
<feature type="transmembrane region" description="Helical" evidence="11">
    <location>
        <begin position="346"/>
        <end position="364"/>
    </location>
</feature>